<evidence type="ECO:0000256" key="3">
    <source>
        <dbReference type="ARBA" id="ARBA00022559"/>
    </source>
</evidence>
<dbReference type="Gene3D" id="1.10.520.10">
    <property type="match status" value="1"/>
</dbReference>
<feature type="binding site" evidence="13">
    <location>
        <position position="80"/>
    </location>
    <ligand>
        <name>Ca(2+)</name>
        <dbReference type="ChEBI" id="CHEBI:29108"/>
        <label>1</label>
    </ligand>
</feature>
<evidence type="ECO:0000256" key="12">
    <source>
        <dbReference type="PIRSR" id="PIRSR600823-2"/>
    </source>
</evidence>
<dbReference type="InterPro" id="IPR002016">
    <property type="entry name" value="Haem_peroxidase"/>
</dbReference>
<evidence type="ECO:0000256" key="4">
    <source>
        <dbReference type="ARBA" id="ARBA00022617"/>
    </source>
</evidence>
<feature type="binding site" description="axial binding residue" evidence="13">
    <location>
        <position position="192"/>
    </location>
    <ligand>
        <name>heme b</name>
        <dbReference type="ChEBI" id="CHEBI:60344"/>
    </ligand>
    <ligandPart>
        <name>Fe</name>
        <dbReference type="ChEBI" id="CHEBI:18248"/>
    </ligandPart>
</feature>
<feature type="disulfide bond" evidence="15">
    <location>
        <begin position="199"/>
        <end position="227"/>
    </location>
</feature>
<dbReference type="GO" id="GO:0140825">
    <property type="term" value="F:lactoperoxidase activity"/>
    <property type="evidence" value="ECO:0007669"/>
    <property type="project" value="UniProtKB-EC"/>
</dbReference>
<evidence type="ECO:0000256" key="15">
    <source>
        <dbReference type="PIRSR" id="PIRSR600823-5"/>
    </source>
</evidence>
<comment type="subcellular location">
    <subcellularLocation>
        <location evidence="16">Secreted</location>
    </subcellularLocation>
</comment>
<dbReference type="PROSITE" id="PS50873">
    <property type="entry name" value="PEROXIDASE_4"/>
    <property type="match status" value="1"/>
</dbReference>
<comment type="similarity">
    <text evidence="16">Belongs to the peroxidase family. Classical plant (class III) peroxidase subfamily.</text>
</comment>
<dbReference type="PRINTS" id="PR00461">
    <property type="entry name" value="PLPEROXIDASE"/>
</dbReference>
<evidence type="ECO:0000256" key="2">
    <source>
        <dbReference type="ARBA" id="ARBA00012313"/>
    </source>
</evidence>
<proteinExistence type="inferred from homology"/>
<comment type="function">
    <text evidence="16">Removal of H(2)O(2), oxidation of toxic reductants, biosynthesis and degradation of lignin, suberization, auxin catabolism, response to environmental stresses such as wounding, pathogen attack and oxidative stress.</text>
</comment>
<keyword evidence="8 16" id="KW-0560">Oxidoreductase</keyword>
<dbReference type="PRINTS" id="PR00458">
    <property type="entry name" value="PEROXIDASE"/>
</dbReference>
<feature type="disulfide bond" evidence="15">
    <location>
        <begin position="48"/>
        <end position="114"/>
    </location>
</feature>
<keyword evidence="16" id="KW-0964">Secreted</keyword>
<evidence type="ECO:0000256" key="9">
    <source>
        <dbReference type="ARBA" id="ARBA00023004"/>
    </source>
</evidence>
<evidence type="ECO:0000256" key="11">
    <source>
        <dbReference type="PIRSR" id="PIRSR600823-1"/>
    </source>
</evidence>
<keyword evidence="16" id="KW-0376">Hydrogen peroxide</keyword>
<keyword evidence="6" id="KW-0732">Signal</keyword>
<dbReference type="GO" id="GO:0042744">
    <property type="term" value="P:hydrogen peroxide catabolic process"/>
    <property type="evidence" value="ECO:0007669"/>
    <property type="project" value="UniProtKB-KW"/>
</dbReference>
<dbReference type="GO" id="GO:0020037">
    <property type="term" value="F:heme binding"/>
    <property type="evidence" value="ECO:0007669"/>
    <property type="project" value="UniProtKB-UniRule"/>
</dbReference>
<keyword evidence="17" id="KW-0472">Membrane</keyword>
<evidence type="ECO:0000256" key="6">
    <source>
        <dbReference type="ARBA" id="ARBA00022729"/>
    </source>
</evidence>
<keyword evidence="10 15" id="KW-1015">Disulfide bond</keyword>
<name>A0A6A2WLC2_HIBSY</name>
<evidence type="ECO:0000313" key="19">
    <source>
        <dbReference type="EMBL" id="KAE8659771.1"/>
    </source>
</evidence>
<protein>
    <recommendedName>
        <fullName evidence="2 16">Peroxidase</fullName>
        <ecNumber evidence="2 16">1.11.1.7</ecNumber>
    </recommendedName>
</protein>
<feature type="site" description="Transition state stabilizer" evidence="14">
    <location>
        <position position="75"/>
    </location>
</feature>
<feature type="binding site" evidence="13">
    <location>
        <position position="244"/>
    </location>
    <ligand>
        <name>Ca(2+)</name>
        <dbReference type="ChEBI" id="CHEBI:29108"/>
        <label>2</label>
    </ligand>
</feature>
<evidence type="ECO:0000256" key="10">
    <source>
        <dbReference type="ARBA" id="ARBA00023157"/>
    </source>
</evidence>
<dbReference type="PANTHER" id="PTHR31517">
    <property type="match status" value="1"/>
</dbReference>
<keyword evidence="4 16" id="KW-0349">Heme</keyword>
<feature type="active site" description="Proton acceptor" evidence="11">
    <location>
        <position position="79"/>
    </location>
</feature>
<dbReference type="EMBL" id="VEPZ02001737">
    <property type="protein sequence ID" value="KAE8659771.1"/>
    <property type="molecule type" value="Genomic_DNA"/>
</dbReference>
<sequence length="321" mass="35436">MSKTQSLYYRSAFAIFMMFIRIALALGMGILVGACGAQLAYDYYKFSCPNVESTVRNAVLGVVFTDPTALAAFLRLFFHDCQVHVFLSQTQRMNFGIRKLETIHLIKYKLEAECPGRVSCADIIALAAKVSVALSGGPNIQIPLGRKDSITSSLQAANVKIPPPNITVDTLLDVFASKGLNLEESVAIMGAHTLGGGHCINIVDRLFDRQPDDPMNPSFKAMLRLLCPTQKPLTNLTIVPNDKTSLAFDNHYYKDVLMGKGLFTIDSRMSIDRRTAPIVTEFAANKYLFFQVFSSAFVKLSSSNVLTDDEGEVRRKCNQVN</sequence>
<dbReference type="PROSITE" id="PS51257">
    <property type="entry name" value="PROKAR_LIPOPROTEIN"/>
    <property type="match status" value="1"/>
</dbReference>
<organism evidence="19 20">
    <name type="scientific">Hibiscus syriacus</name>
    <name type="common">Rose of Sharon</name>
    <dbReference type="NCBI Taxonomy" id="106335"/>
    <lineage>
        <taxon>Eukaryota</taxon>
        <taxon>Viridiplantae</taxon>
        <taxon>Streptophyta</taxon>
        <taxon>Embryophyta</taxon>
        <taxon>Tracheophyta</taxon>
        <taxon>Spermatophyta</taxon>
        <taxon>Magnoliopsida</taxon>
        <taxon>eudicotyledons</taxon>
        <taxon>Gunneridae</taxon>
        <taxon>Pentapetalae</taxon>
        <taxon>rosids</taxon>
        <taxon>malvids</taxon>
        <taxon>Malvales</taxon>
        <taxon>Malvaceae</taxon>
        <taxon>Malvoideae</taxon>
        <taxon>Hibiscus</taxon>
    </lineage>
</organism>
<keyword evidence="20" id="KW-1185">Reference proteome</keyword>
<dbReference type="FunFam" id="1.10.420.10:FF:000007">
    <property type="entry name" value="Peroxidase"/>
    <property type="match status" value="1"/>
</dbReference>
<feature type="binding site" evidence="13">
    <location>
        <position position="249"/>
    </location>
    <ligand>
        <name>Ca(2+)</name>
        <dbReference type="ChEBI" id="CHEBI:29108"/>
        <label>2</label>
    </ligand>
</feature>
<evidence type="ECO:0000256" key="13">
    <source>
        <dbReference type="PIRSR" id="PIRSR600823-3"/>
    </source>
</evidence>
<evidence type="ECO:0000256" key="5">
    <source>
        <dbReference type="ARBA" id="ARBA00022723"/>
    </source>
</evidence>
<evidence type="ECO:0000256" key="8">
    <source>
        <dbReference type="ARBA" id="ARBA00023002"/>
    </source>
</evidence>
<feature type="transmembrane region" description="Helical" evidence="17">
    <location>
        <begin position="12"/>
        <end position="39"/>
    </location>
</feature>
<dbReference type="InterPro" id="IPR033905">
    <property type="entry name" value="Secretory_peroxidase"/>
</dbReference>
<comment type="caution">
    <text evidence="19">The sequence shown here is derived from an EMBL/GenBank/DDBJ whole genome shotgun (WGS) entry which is preliminary data.</text>
</comment>
<evidence type="ECO:0000259" key="18">
    <source>
        <dbReference type="PROSITE" id="PS50873"/>
    </source>
</evidence>
<evidence type="ECO:0000313" key="20">
    <source>
        <dbReference type="Proteomes" id="UP000436088"/>
    </source>
</evidence>
<dbReference type="GO" id="GO:0005576">
    <property type="term" value="C:extracellular region"/>
    <property type="evidence" value="ECO:0007669"/>
    <property type="project" value="UniProtKB-SubCell"/>
</dbReference>
<comment type="catalytic activity">
    <reaction evidence="1 16">
        <text>2 a phenolic donor + H2O2 = 2 a phenolic radical donor + 2 H2O</text>
        <dbReference type="Rhea" id="RHEA:56136"/>
        <dbReference type="ChEBI" id="CHEBI:15377"/>
        <dbReference type="ChEBI" id="CHEBI:16240"/>
        <dbReference type="ChEBI" id="CHEBI:139520"/>
        <dbReference type="ChEBI" id="CHEBI:139521"/>
        <dbReference type="EC" id="1.11.1.7"/>
    </reaction>
</comment>
<keyword evidence="17" id="KW-1133">Transmembrane helix</keyword>
<accession>A0A6A2WLC2</accession>
<dbReference type="Pfam" id="PF00141">
    <property type="entry name" value="peroxidase"/>
    <property type="match status" value="1"/>
</dbReference>
<feature type="binding site" evidence="13">
    <location>
        <position position="83"/>
    </location>
    <ligand>
        <name>Ca(2+)</name>
        <dbReference type="ChEBI" id="CHEBI:29108"/>
        <label>1</label>
    </ligand>
</feature>
<feature type="binding site" evidence="12">
    <location>
        <position position="162"/>
    </location>
    <ligand>
        <name>substrate</name>
    </ligand>
</feature>
<keyword evidence="7 13" id="KW-0106">Calcium</keyword>
<keyword evidence="5 13" id="KW-0479">Metal-binding</keyword>
<dbReference type="EC" id="1.11.1.7" evidence="2 16"/>
<evidence type="ECO:0000256" key="7">
    <source>
        <dbReference type="ARBA" id="ARBA00022837"/>
    </source>
</evidence>
<dbReference type="Proteomes" id="UP000436088">
    <property type="component" value="Unassembled WGS sequence"/>
</dbReference>
<comment type="cofactor">
    <cofactor evidence="13 16">
        <name>heme b</name>
        <dbReference type="ChEBI" id="CHEBI:60344"/>
    </cofactor>
    <text evidence="13 16">Binds 1 heme b (iron(II)-protoporphyrin IX) group per subunit.</text>
</comment>
<dbReference type="GO" id="GO:0006979">
    <property type="term" value="P:response to oxidative stress"/>
    <property type="evidence" value="ECO:0007669"/>
    <property type="project" value="UniProtKB-UniRule"/>
</dbReference>
<keyword evidence="9 13" id="KW-0408">Iron</keyword>
<reference evidence="19" key="1">
    <citation type="submission" date="2019-09" db="EMBL/GenBank/DDBJ databases">
        <title>Draft genome information of white flower Hibiscus syriacus.</title>
        <authorList>
            <person name="Kim Y.-M."/>
        </authorList>
    </citation>
    <scope>NUCLEOTIDE SEQUENCE [LARGE SCALE GENOMIC DNA]</scope>
    <source>
        <strain evidence="19">YM2019G1</strain>
    </source>
</reference>
<feature type="binding site" evidence="13">
    <location>
        <position position="193"/>
    </location>
    <ligand>
        <name>Ca(2+)</name>
        <dbReference type="ChEBI" id="CHEBI:29108"/>
        <label>2</label>
    </ligand>
</feature>
<comment type="cofactor">
    <cofactor evidence="13 16">
        <name>Ca(2+)</name>
        <dbReference type="ChEBI" id="CHEBI:29108"/>
    </cofactor>
    <text evidence="13 16">Binds 2 calcium ions per subunit.</text>
</comment>
<dbReference type="InterPro" id="IPR010255">
    <property type="entry name" value="Haem_peroxidase_sf"/>
</dbReference>
<dbReference type="Gene3D" id="1.10.420.10">
    <property type="entry name" value="Peroxidase, domain 2"/>
    <property type="match status" value="1"/>
</dbReference>
<dbReference type="AlphaFoldDB" id="A0A6A2WLC2"/>
<evidence type="ECO:0000256" key="17">
    <source>
        <dbReference type="SAM" id="Phobius"/>
    </source>
</evidence>
<keyword evidence="3 16" id="KW-0575">Peroxidase</keyword>
<gene>
    <name evidence="19" type="ORF">F3Y22_tig00116962pilonHSYRG01064</name>
</gene>
<dbReference type="SUPFAM" id="SSF48113">
    <property type="entry name" value="Heme-dependent peroxidases"/>
    <property type="match status" value="1"/>
</dbReference>
<feature type="disulfide bond" evidence="15">
    <location>
        <begin position="120"/>
        <end position="317"/>
    </location>
</feature>
<dbReference type="PANTHER" id="PTHR31517:SF81">
    <property type="entry name" value="PEROXIDASE"/>
    <property type="match status" value="1"/>
</dbReference>
<dbReference type="GO" id="GO:0046872">
    <property type="term" value="F:metal ion binding"/>
    <property type="evidence" value="ECO:0007669"/>
    <property type="project" value="UniProtKB-UniRule"/>
</dbReference>
<evidence type="ECO:0000256" key="16">
    <source>
        <dbReference type="RuleBase" id="RU362060"/>
    </source>
</evidence>
<dbReference type="InterPro" id="IPR000823">
    <property type="entry name" value="Peroxidase_pln"/>
</dbReference>
<dbReference type="CDD" id="cd00693">
    <property type="entry name" value="secretory_peroxidase"/>
    <property type="match status" value="1"/>
</dbReference>
<keyword evidence="17" id="KW-0812">Transmembrane</keyword>
<evidence type="ECO:0000256" key="1">
    <source>
        <dbReference type="ARBA" id="ARBA00000189"/>
    </source>
</evidence>
<feature type="domain" description="Plant heme peroxidase family profile" evidence="18">
    <location>
        <begin position="38"/>
        <end position="321"/>
    </location>
</feature>
<evidence type="ECO:0000256" key="14">
    <source>
        <dbReference type="PIRSR" id="PIRSR600823-4"/>
    </source>
</evidence>
<dbReference type="GO" id="GO:0016829">
    <property type="term" value="F:lyase activity"/>
    <property type="evidence" value="ECO:0007669"/>
    <property type="project" value="UniProtKB-KW"/>
</dbReference>